<evidence type="ECO:0000313" key="2">
    <source>
        <dbReference type="EMBL" id="CPR21225.1"/>
    </source>
</evidence>
<dbReference type="Proteomes" id="UP000044377">
    <property type="component" value="Unassembled WGS sequence"/>
</dbReference>
<dbReference type="Proteomes" id="UP000285972">
    <property type="component" value="Unassembled WGS sequence"/>
</dbReference>
<gene>
    <name evidence="3" type="ORF">BIY26_21925</name>
    <name evidence="2" type="ORF">BN1221_04766c</name>
</gene>
<protein>
    <submittedName>
        <fullName evidence="2">Enoyl-CoA hydratase</fullName>
        <ecNumber evidence="2">4.2.1.17</ecNumber>
    </submittedName>
</protein>
<dbReference type="Pfam" id="PF00378">
    <property type="entry name" value="ECH_1"/>
    <property type="match status" value="1"/>
</dbReference>
<dbReference type="RefSeq" id="WP_048639392.1">
    <property type="nucleotide sequence ID" value="NZ_CGIG01000001.1"/>
</dbReference>
<keyword evidence="4" id="KW-1185">Reference proteome</keyword>
<sequence length="331" mass="37970">MVIKANYESDHDKRKEMSHKELGTIPHMPFEEYSEKLKHCFTMKRKNGILEARLHTNGDSLQWGAPAHQALHYFFDWAGRDPDNEIIILGGTGKDFMKGIGRLDENGNWLPATEFSSAPDEAWRMYEYQYYDGTNDIEGQVFDVEVPTIGVWNGAAFHTDLVLFSDITLCTEDAWTTEMHFRTNMVPGDGIQIAWRELMGRKRYAYAELTGEIITARKALALGMVNEICPDTESTYDRAWEIAELIMRTGTRVTRRITTQQLRKAWKEDIANELRNAFATEMFVTATEHSPHEANYWMLAHEEAELVKAAEKKGKVIRPRVGGGQEEDEIK</sequence>
<dbReference type="GO" id="GO:0004300">
    <property type="term" value="F:enoyl-CoA hydratase activity"/>
    <property type="evidence" value="ECO:0007669"/>
    <property type="project" value="UniProtKB-EC"/>
</dbReference>
<keyword evidence="2" id="KW-0456">Lyase</keyword>
<dbReference type="SUPFAM" id="SSF52096">
    <property type="entry name" value="ClpP/crotonase"/>
    <property type="match status" value="1"/>
</dbReference>
<dbReference type="OrthoDB" id="9807606at2"/>
<evidence type="ECO:0000313" key="5">
    <source>
        <dbReference type="Proteomes" id="UP000285972"/>
    </source>
</evidence>
<dbReference type="Gene3D" id="3.90.226.10">
    <property type="entry name" value="2-enoyl-CoA Hydratase, Chain A, domain 1"/>
    <property type="match status" value="1"/>
</dbReference>
<dbReference type="InterPro" id="IPR029045">
    <property type="entry name" value="ClpP/crotonase-like_dom_sf"/>
</dbReference>
<dbReference type="PANTHER" id="PTHR43802">
    <property type="entry name" value="ENOYL-COA HYDRATASE"/>
    <property type="match status" value="1"/>
</dbReference>
<dbReference type="EMBL" id="CGIG01000001">
    <property type="protein sequence ID" value="CPR21225.1"/>
    <property type="molecule type" value="Genomic_DNA"/>
</dbReference>
<reference evidence="2" key="2">
    <citation type="submission" date="2015-01" db="EMBL/GenBank/DDBJ databases">
        <authorList>
            <person name="Xiang T."/>
            <person name="Song Y."/>
            <person name="Huang L."/>
            <person name="Wang B."/>
            <person name="Wu P."/>
        </authorList>
    </citation>
    <scope>NUCLEOTIDE SEQUENCE [LARGE SCALE GENOMIC DNA]</scope>
    <source>
        <strain evidence="2">OBR1</strain>
    </source>
</reference>
<dbReference type="STRING" id="1109412.BN1221_04766c"/>
<dbReference type="AlphaFoldDB" id="A0A0G4K2C6"/>
<dbReference type="EC" id="4.2.1.17" evidence="2"/>
<dbReference type="KEGG" id="bgj:AWC36_10240"/>
<dbReference type="PANTHER" id="PTHR43802:SF1">
    <property type="entry name" value="IP11341P-RELATED"/>
    <property type="match status" value="1"/>
</dbReference>
<dbReference type="CDD" id="cd06558">
    <property type="entry name" value="crotonase-like"/>
    <property type="match status" value="1"/>
</dbReference>
<name>A0A0G4K2C6_9GAMM</name>
<reference evidence="4" key="1">
    <citation type="submission" date="2015-01" db="EMBL/GenBank/DDBJ databases">
        <authorList>
            <person name="Paterson Steve"/>
        </authorList>
    </citation>
    <scope>NUCLEOTIDE SEQUENCE [LARGE SCALE GENOMIC DNA]</scope>
    <source>
        <strain evidence="4">OBR1</strain>
    </source>
</reference>
<dbReference type="GeneID" id="70907179"/>
<accession>A0A0G4K2C6</accession>
<proteinExistence type="inferred from homology"/>
<evidence type="ECO:0000256" key="1">
    <source>
        <dbReference type="ARBA" id="ARBA00005254"/>
    </source>
</evidence>
<dbReference type="InterPro" id="IPR001753">
    <property type="entry name" value="Enoyl-CoA_hydra/iso"/>
</dbReference>
<dbReference type="EMBL" id="MJLX01000099">
    <property type="protein sequence ID" value="RLM16918.1"/>
    <property type="molecule type" value="Genomic_DNA"/>
</dbReference>
<evidence type="ECO:0000313" key="4">
    <source>
        <dbReference type="Proteomes" id="UP000044377"/>
    </source>
</evidence>
<comment type="similarity">
    <text evidence="1">Belongs to the enoyl-CoA hydratase/isomerase family.</text>
</comment>
<organism evidence="2 4">
    <name type="scientific">Brenneria goodwinii</name>
    <dbReference type="NCBI Taxonomy" id="1109412"/>
    <lineage>
        <taxon>Bacteria</taxon>
        <taxon>Pseudomonadati</taxon>
        <taxon>Pseudomonadota</taxon>
        <taxon>Gammaproteobacteria</taxon>
        <taxon>Enterobacterales</taxon>
        <taxon>Pectobacteriaceae</taxon>
        <taxon>Brenneria</taxon>
    </lineage>
</organism>
<reference evidence="3 5" key="3">
    <citation type="submission" date="2016-09" db="EMBL/GenBank/DDBJ databases">
        <authorList>
            <person name="Doonan J."/>
            <person name="Pachebat J.A."/>
            <person name="Golyshin P.N."/>
            <person name="Denman S."/>
            <person name="Mcdonald J.E."/>
        </authorList>
    </citation>
    <scope>NUCLEOTIDE SEQUENCE [LARGE SCALE GENOMIC DNA]</scope>
    <source>
        <strain evidence="3 5">FRB141</strain>
    </source>
</reference>
<evidence type="ECO:0000313" key="3">
    <source>
        <dbReference type="EMBL" id="RLM16918.1"/>
    </source>
</evidence>